<dbReference type="Gene3D" id="3.40.630.30">
    <property type="match status" value="1"/>
</dbReference>
<evidence type="ECO:0000313" key="2">
    <source>
        <dbReference type="EMBL" id="QBZ57851.1"/>
    </source>
</evidence>
<dbReference type="CDD" id="cd04301">
    <property type="entry name" value="NAT_SF"/>
    <property type="match status" value="1"/>
</dbReference>
<dbReference type="InterPro" id="IPR000182">
    <property type="entry name" value="GNAT_dom"/>
</dbReference>
<dbReference type="InterPro" id="IPR052523">
    <property type="entry name" value="Trichothecene_AcTrans"/>
</dbReference>
<dbReference type="InterPro" id="IPR016181">
    <property type="entry name" value="Acyl_CoA_acyltransferase"/>
</dbReference>
<evidence type="ECO:0000313" key="3">
    <source>
        <dbReference type="Proteomes" id="UP000294847"/>
    </source>
</evidence>
<dbReference type="GO" id="GO:0016747">
    <property type="term" value="F:acyltransferase activity, transferring groups other than amino-acyl groups"/>
    <property type="evidence" value="ECO:0007669"/>
    <property type="project" value="InterPro"/>
</dbReference>
<dbReference type="PANTHER" id="PTHR42791:SF1">
    <property type="entry name" value="N-ACETYLTRANSFERASE DOMAIN-CONTAINING PROTEIN"/>
    <property type="match status" value="1"/>
</dbReference>
<sequence length="224" mass="25477">MSPHKLHNSNLHVRMATADELPKLLDIALECFGHNPYSQAIFSNATEEERLTLGRRWREDRYRANFAKPGQHYLVVVQGPSDESKKEEIAGWALWQQPRTEVDPDAACGLEAKTMAAPLPAIISGEAIKAREEALTGAYKKAFGEDGMRRMWSADIVVVDPKHRRKGVGSMLMMWGLDKAEKSETDAYIVATDVGRDMYLTVGFQDVFRFWTGADYNWLMVWRR</sequence>
<dbReference type="SUPFAM" id="SSF55729">
    <property type="entry name" value="Acyl-CoA N-acyltransferases (Nat)"/>
    <property type="match status" value="1"/>
</dbReference>
<evidence type="ECO:0000259" key="1">
    <source>
        <dbReference type="Pfam" id="PF00583"/>
    </source>
</evidence>
<feature type="domain" description="N-acetyltransferase" evidence="1">
    <location>
        <begin position="157"/>
        <end position="193"/>
    </location>
</feature>
<dbReference type="Pfam" id="PF00583">
    <property type="entry name" value="Acetyltransf_1"/>
    <property type="match status" value="1"/>
</dbReference>
<accession>A0A4P7N972</accession>
<name>A0A4P7N972_PYROR</name>
<organism evidence="2 3">
    <name type="scientific">Pyricularia oryzae</name>
    <name type="common">Rice blast fungus</name>
    <name type="synonym">Magnaporthe oryzae</name>
    <dbReference type="NCBI Taxonomy" id="318829"/>
    <lineage>
        <taxon>Eukaryota</taxon>
        <taxon>Fungi</taxon>
        <taxon>Dikarya</taxon>
        <taxon>Ascomycota</taxon>
        <taxon>Pezizomycotina</taxon>
        <taxon>Sordariomycetes</taxon>
        <taxon>Sordariomycetidae</taxon>
        <taxon>Magnaporthales</taxon>
        <taxon>Pyriculariaceae</taxon>
        <taxon>Pyricularia</taxon>
    </lineage>
</organism>
<reference evidence="2 3" key="1">
    <citation type="journal article" date="2019" name="Mol. Biol. Evol.">
        <title>Blast fungal genomes show frequent chromosomal changes, gene gains and losses, and effector gene turnover.</title>
        <authorList>
            <person name="Gomez Luciano L.B."/>
            <person name="Jason Tsai I."/>
            <person name="Chuma I."/>
            <person name="Tosa Y."/>
            <person name="Chen Y.H."/>
            <person name="Li J.Y."/>
            <person name="Li M.Y."/>
            <person name="Jade Lu M.Y."/>
            <person name="Nakayashiki H."/>
            <person name="Li W.H."/>
        </authorList>
    </citation>
    <scope>NUCLEOTIDE SEQUENCE [LARGE SCALE GENOMIC DNA]</scope>
    <source>
        <strain evidence="2">MZ5-1-6</strain>
    </source>
</reference>
<dbReference type="PANTHER" id="PTHR42791">
    <property type="entry name" value="GNAT FAMILY ACETYLTRANSFERASE"/>
    <property type="match status" value="1"/>
</dbReference>
<protein>
    <recommendedName>
        <fullName evidence="1">N-acetyltransferase domain-containing protein</fullName>
    </recommendedName>
</protein>
<dbReference type="EMBL" id="CP034206">
    <property type="protein sequence ID" value="QBZ57851.1"/>
    <property type="molecule type" value="Genomic_DNA"/>
</dbReference>
<dbReference type="Proteomes" id="UP000294847">
    <property type="component" value="Chromosome 3"/>
</dbReference>
<gene>
    <name evidence="2" type="ORF">PoMZ_02786</name>
</gene>
<dbReference type="AlphaFoldDB" id="A0A4P7N972"/>
<proteinExistence type="predicted"/>